<dbReference type="SUPFAM" id="SSF52540">
    <property type="entry name" value="P-loop containing nucleoside triphosphate hydrolases"/>
    <property type="match status" value="1"/>
</dbReference>
<organism evidence="5 6">
    <name type="scientific">Candidatus Iainarchaeum sp</name>
    <dbReference type="NCBI Taxonomy" id="3101447"/>
    <lineage>
        <taxon>Archaea</taxon>
        <taxon>Candidatus Iainarchaeota</taxon>
        <taxon>Candidatus Iainarchaeia</taxon>
        <taxon>Candidatus Iainarchaeales</taxon>
        <taxon>Candidatus Iainarchaeaceae</taxon>
        <taxon>Candidatus Iainarchaeum</taxon>
    </lineage>
</organism>
<keyword evidence="1" id="KW-0813">Transport</keyword>
<evidence type="ECO:0000256" key="3">
    <source>
        <dbReference type="ARBA" id="ARBA00022840"/>
    </source>
</evidence>
<keyword evidence="2" id="KW-0547">Nucleotide-binding</keyword>
<dbReference type="SMART" id="SM00382">
    <property type="entry name" value="AAA"/>
    <property type="match status" value="1"/>
</dbReference>
<accession>A0A8T4KSI6</accession>
<dbReference type="GO" id="GO:0005524">
    <property type="term" value="F:ATP binding"/>
    <property type="evidence" value="ECO:0007669"/>
    <property type="project" value="UniProtKB-KW"/>
</dbReference>
<dbReference type="InterPro" id="IPR027417">
    <property type="entry name" value="P-loop_NTPase"/>
</dbReference>
<comment type="caution">
    <text evidence="5">The sequence shown here is derived from an EMBL/GenBank/DDBJ whole genome shotgun (WGS) entry which is preliminary data.</text>
</comment>
<reference evidence="5" key="2">
    <citation type="submission" date="2021-05" db="EMBL/GenBank/DDBJ databases">
        <title>Protein family content uncovers lineage relationships and bacterial pathway maintenance mechanisms in DPANN archaea.</title>
        <authorList>
            <person name="Castelle C.J."/>
            <person name="Meheust R."/>
            <person name="Jaffe A.L."/>
            <person name="Seitz K."/>
            <person name="Gong X."/>
            <person name="Baker B.J."/>
            <person name="Banfield J.F."/>
        </authorList>
    </citation>
    <scope>NUCLEOTIDE SEQUENCE</scope>
    <source>
        <strain evidence="5">RIFCSPLOWO2_01_FULL_43_13</strain>
    </source>
</reference>
<dbReference type="GO" id="GO:0016887">
    <property type="term" value="F:ATP hydrolysis activity"/>
    <property type="evidence" value="ECO:0007669"/>
    <property type="project" value="InterPro"/>
</dbReference>
<evidence type="ECO:0000313" key="5">
    <source>
        <dbReference type="EMBL" id="MBS3057993.1"/>
    </source>
</evidence>
<dbReference type="EMBL" id="JAGVWB010000006">
    <property type="protein sequence ID" value="MBS3057993.1"/>
    <property type="molecule type" value="Genomic_DNA"/>
</dbReference>
<evidence type="ECO:0000259" key="4">
    <source>
        <dbReference type="PROSITE" id="PS50893"/>
    </source>
</evidence>
<dbReference type="Pfam" id="PF00005">
    <property type="entry name" value="ABC_tran"/>
    <property type="match status" value="1"/>
</dbReference>
<feature type="domain" description="ABC transporter" evidence="4">
    <location>
        <begin position="6"/>
        <end position="233"/>
    </location>
</feature>
<evidence type="ECO:0000313" key="6">
    <source>
        <dbReference type="Proteomes" id="UP000680185"/>
    </source>
</evidence>
<sequence length="248" mass="28080">MTEGKIEAKNLSFKYPGPNEYLALKDLNFIVKPKEFTALLGPSGCGKSTALHMASGLIKPTNGSILIDNKEINAPSKNVQLVFQQPHLFPWKNIAENIAFPLKTSEAETKALLEKYLSLTSLQEFKRFYPHQLSLGMQQKASLARAFISNPSVLLMDEPFRSIDYQKRLELHEFLLDLTKKLSKTVLFVTHDIDEAILLSDRILIMTPSPGAIKEEIKINLDNRSTRLLTKPKFAKYKEKIIKGLRIP</sequence>
<name>A0A8T4KSI6_9ARCH</name>
<protein>
    <submittedName>
        <fullName evidence="5">ABC transporter ATP-binding protein</fullName>
    </submittedName>
</protein>
<proteinExistence type="predicted"/>
<dbReference type="InterPro" id="IPR003439">
    <property type="entry name" value="ABC_transporter-like_ATP-bd"/>
</dbReference>
<dbReference type="PANTHER" id="PTHR42788">
    <property type="entry name" value="TAURINE IMPORT ATP-BINDING PROTEIN-RELATED"/>
    <property type="match status" value="1"/>
</dbReference>
<evidence type="ECO:0000256" key="1">
    <source>
        <dbReference type="ARBA" id="ARBA00022448"/>
    </source>
</evidence>
<dbReference type="InterPro" id="IPR017871">
    <property type="entry name" value="ABC_transporter-like_CS"/>
</dbReference>
<dbReference type="PROSITE" id="PS50893">
    <property type="entry name" value="ABC_TRANSPORTER_2"/>
    <property type="match status" value="1"/>
</dbReference>
<keyword evidence="3 5" id="KW-0067">ATP-binding</keyword>
<evidence type="ECO:0000256" key="2">
    <source>
        <dbReference type="ARBA" id="ARBA00022741"/>
    </source>
</evidence>
<dbReference type="PROSITE" id="PS00211">
    <property type="entry name" value="ABC_TRANSPORTER_1"/>
    <property type="match status" value="1"/>
</dbReference>
<reference evidence="5" key="1">
    <citation type="submission" date="2021-03" db="EMBL/GenBank/DDBJ databases">
        <authorList>
            <person name="Jaffe A."/>
        </authorList>
    </citation>
    <scope>NUCLEOTIDE SEQUENCE</scope>
    <source>
        <strain evidence="5">RIFCSPLOWO2_01_FULL_43_13</strain>
    </source>
</reference>
<dbReference type="PANTHER" id="PTHR42788:SF13">
    <property type="entry name" value="ALIPHATIC SULFONATES IMPORT ATP-BINDING PROTEIN SSUB"/>
    <property type="match status" value="1"/>
</dbReference>
<dbReference type="Proteomes" id="UP000680185">
    <property type="component" value="Unassembled WGS sequence"/>
</dbReference>
<dbReference type="AlphaFoldDB" id="A0A8T4KSI6"/>
<dbReference type="InterPro" id="IPR003593">
    <property type="entry name" value="AAA+_ATPase"/>
</dbReference>
<dbReference type="CDD" id="cd03293">
    <property type="entry name" value="ABC_NrtD_SsuB_transporters"/>
    <property type="match status" value="1"/>
</dbReference>
<dbReference type="InterPro" id="IPR050166">
    <property type="entry name" value="ABC_transporter_ATP-bind"/>
</dbReference>
<dbReference type="Gene3D" id="3.40.50.300">
    <property type="entry name" value="P-loop containing nucleotide triphosphate hydrolases"/>
    <property type="match status" value="1"/>
</dbReference>
<gene>
    <name evidence="5" type="ORF">J4478_01160</name>
</gene>